<dbReference type="Pfam" id="PF13424">
    <property type="entry name" value="TPR_12"/>
    <property type="match status" value="2"/>
</dbReference>
<evidence type="ECO:0000256" key="1">
    <source>
        <dbReference type="PROSITE-ProRule" id="PRU00339"/>
    </source>
</evidence>
<dbReference type="NCBIfam" id="TIGR00229">
    <property type="entry name" value="sensory_box"/>
    <property type="match status" value="1"/>
</dbReference>
<accession>A0A9D5KCI7</accession>
<feature type="repeat" description="TPR" evidence="1">
    <location>
        <begin position="208"/>
        <end position="241"/>
    </location>
</feature>
<dbReference type="InterPro" id="IPR013767">
    <property type="entry name" value="PAS_fold"/>
</dbReference>
<comment type="caution">
    <text evidence="5">The sequence shown here is derived from an EMBL/GenBank/DDBJ whole genome shotgun (WGS) entry which is preliminary data.</text>
</comment>
<dbReference type="CDD" id="cd00130">
    <property type="entry name" value="PAS"/>
    <property type="match status" value="1"/>
</dbReference>
<dbReference type="PANTHER" id="PTHR10098">
    <property type="entry name" value="RAPSYN-RELATED"/>
    <property type="match status" value="1"/>
</dbReference>
<dbReference type="InterPro" id="IPR035965">
    <property type="entry name" value="PAS-like_dom_sf"/>
</dbReference>
<dbReference type="EMBL" id="WJKJ01000362">
    <property type="protein sequence ID" value="MBD3365704.1"/>
    <property type="molecule type" value="Genomic_DNA"/>
</dbReference>
<evidence type="ECO:0000256" key="2">
    <source>
        <dbReference type="SAM" id="Coils"/>
    </source>
</evidence>
<protein>
    <submittedName>
        <fullName evidence="5">Tetratricopeptide repeat protein</fullName>
    </submittedName>
</protein>
<dbReference type="AlphaFoldDB" id="A0A9D5KCI7"/>
<feature type="domain" description="PAS" evidence="4">
    <location>
        <begin position="413"/>
        <end position="483"/>
    </location>
</feature>
<dbReference type="PROSITE" id="PS50005">
    <property type="entry name" value="TPR"/>
    <property type="match status" value="4"/>
</dbReference>
<feature type="repeat" description="TPR" evidence="1">
    <location>
        <begin position="248"/>
        <end position="281"/>
    </location>
</feature>
<dbReference type="Gene3D" id="1.25.40.10">
    <property type="entry name" value="Tetratricopeptide repeat domain"/>
    <property type="match status" value="2"/>
</dbReference>
<keyword evidence="1" id="KW-0802">TPR repeat</keyword>
<dbReference type="InterPro" id="IPR011990">
    <property type="entry name" value="TPR-like_helical_dom_sf"/>
</dbReference>
<dbReference type="InterPro" id="IPR019734">
    <property type="entry name" value="TPR_rpt"/>
</dbReference>
<feature type="coiled-coil region" evidence="2">
    <location>
        <begin position="379"/>
        <end position="423"/>
    </location>
</feature>
<feature type="repeat" description="TPR" evidence="1">
    <location>
        <begin position="128"/>
        <end position="161"/>
    </location>
</feature>
<evidence type="ECO:0000256" key="3">
    <source>
        <dbReference type="SAM" id="MobiDB-lite"/>
    </source>
</evidence>
<sequence length="596" mass="67979">MKADDTQNDPLGSKGLSSRTSEGKINNLMKRIEEISAGSQGDLQSPEMVQALNDLAYALHRSDSETSEEYARKALGIARELGFKKGEAESSSILGTIHLVRGNYRQAQKDYSSSLEICEEIKDKKGLASCYNNLGITAKNRGKYEEALKYKLKALDIKTTVGDKMGLAKSHNNIGILYDELNDPDHALKHYKKALGLFEDVGDKTGVAFSYNNIGVVYETKGNLHKALECYLRSLQIKEEIEDRKGIADSYLNMGGIHEIREDYKNARDFFTKALNIFEQLGDKRELADTLISLGCIDMKLGEYDRACKFLQKGRRIANQIMAKNKEIEGCEHLSELYEIKGDFKTSLWYLKRFIEIKDEIFNERNAENIARLRIQFEVEASDKEAEILRGKNEELESEIAKREVVENALKESEERYRNLIENSPAGIAIHRKGKVAYANPAILRMLGYDSADTVVGKPVKDFVHPKYREFERRNIREVEAREGKPGDLNETQLLCKDGTAIDVVEIAQRITYKDEPAIQVYLLNNTERKRAERKLRELQGDLERQVREQTAELLDKNEELWKEITERKIAEEELRGSEKKHRLLLESITSPVLAL</sequence>
<dbReference type="SUPFAM" id="SSF48452">
    <property type="entry name" value="TPR-like"/>
    <property type="match status" value="2"/>
</dbReference>
<evidence type="ECO:0000259" key="4">
    <source>
        <dbReference type="PROSITE" id="PS50112"/>
    </source>
</evidence>
<feature type="coiled-coil region" evidence="2">
    <location>
        <begin position="529"/>
        <end position="560"/>
    </location>
</feature>
<dbReference type="Proteomes" id="UP000630660">
    <property type="component" value="Unassembled WGS sequence"/>
</dbReference>
<gene>
    <name evidence="5" type="ORF">GF359_10870</name>
</gene>
<dbReference type="PANTHER" id="PTHR10098:SF108">
    <property type="entry name" value="TETRATRICOPEPTIDE REPEAT PROTEIN 28"/>
    <property type="match status" value="1"/>
</dbReference>
<evidence type="ECO:0000313" key="6">
    <source>
        <dbReference type="Proteomes" id="UP000630660"/>
    </source>
</evidence>
<dbReference type="PROSITE" id="PS50112">
    <property type="entry name" value="PAS"/>
    <property type="match status" value="1"/>
</dbReference>
<feature type="non-terminal residue" evidence="5">
    <location>
        <position position="596"/>
    </location>
</feature>
<dbReference type="Pfam" id="PF00989">
    <property type="entry name" value="PAS"/>
    <property type="match status" value="1"/>
</dbReference>
<dbReference type="Gene3D" id="3.30.450.20">
    <property type="entry name" value="PAS domain"/>
    <property type="match status" value="1"/>
</dbReference>
<feature type="repeat" description="TPR" evidence="1">
    <location>
        <begin position="168"/>
        <end position="201"/>
    </location>
</feature>
<reference evidence="5" key="1">
    <citation type="submission" date="2019-11" db="EMBL/GenBank/DDBJ databases">
        <title>Microbial mats filling the niche in hypersaline microbial mats.</title>
        <authorList>
            <person name="Wong H.L."/>
            <person name="Macleod F.I."/>
            <person name="White R.A. III"/>
            <person name="Burns B.P."/>
        </authorList>
    </citation>
    <scope>NUCLEOTIDE SEQUENCE</scope>
    <source>
        <strain evidence="5">Bin_327</strain>
    </source>
</reference>
<feature type="region of interest" description="Disordered" evidence="3">
    <location>
        <begin position="1"/>
        <end position="23"/>
    </location>
</feature>
<name>A0A9D5KCI7_UNCW3</name>
<dbReference type="InterPro" id="IPR000014">
    <property type="entry name" value="PAS"/>
</dbReference>
<dbReference type="SMART" id="SM00028">
    <property type="entry name" value="TPR"/>
    <property type="match status" value="6"/>
</dbReference>
<evidence type="ECO:0000313" key="5">
    <source>
        <dbReference type="EMBL" id="MBD3365704.1"/>
    </source>
</evidence>
<proteinExistence type="predicted"/>
<dbReference type="GO" id="GO:0006355">
    <property type="term" value="P:regulation of DNA-templated transcription"/>
    <property type="evidence" value="ECO:0007669"/>
    <property type="project" value="InterPro"/>
</dbReference>
<keyword evidence="2" id="KW-0175">Coiled coil</keyword>
<dbReference type="SMART" id="SM00091">
    <property type="entry name" value="PAS"/>
    <property type="match status" value="1"/>
</dbReference>
<dbReference type="SUPFAM" id="SSF55785">
    <property type="entry name" value="PYP-like sensor domain (PAS domain)"/>
    <property type="match status" value="1"/>
</dbReference>
<organism evidence="5 6">
    <name type="scientific">candidate division WOR-3 bacterium</name>
    <dbReference type="NCBI Taxonomy" id="2052148"/>
    <lineage>
        <taxon>Bacteria</taxon>
        <taxon>Bacteria division WOR-3</taxon>
    </lineage>
</organism>